<keyword evidence="6" id="KW-1185">Reference proteome</keyword>
<keyword evidence="3" id="KW-0238">DNA-binding</keyword>
<gene>
    <name evidence="5" type="ORF">MmiAt1_11190</name>
</gene>
<evidence type="ECO:0000259" key="4">
    <source>
        <dbReference type="Pfam" id="PF01420"/>
    </source>
</evidence>
<evidence type="ECO:0000256" key="3">
    <source>
        <dbReference type="ARBA" id="ARBA00023125"/>
    </source>
</evidence>
<reference evidence="5 6" key="1">
    <citation type="submission" date="2023-06" db="EMBL/GenBank/DDBJ databases">
        <title>Genome sequence of Methanimicrococcus sp. At1.</title>
        <authorList>
            <person name="Protasov E."/>
            <person name="Platt K."/>
            <person name="Poehlein A."/>
            <person name="Daniel R."/>
            <person name="Brune A."/>
        </authorList>
    </citation>
    <scope>NUCLEOTIDE SEQUENCE [LARGE SCALE GENOMIC DNA]</scope>
    <source>
        <strain evidence="5 6">At1</strain>
    </source>
</reference>
<dbReference type="InterPro" id="IPR052021">
    <property type="entry name" value="Type-I_RS_S_subunit"/>
</dbReference>
<protein>
    <recommendedName>
        <fullName evidence="4">Type I restriction modification DNA specificity domain-containing protein</fullName>
    </recommendedName>
</protein>
<dbReference type="Proteomes" id="UP001272052">
    <property type="component" value="Unassembled WGS sequence"/>
</dbReference>
<sequence>MSVINDYLEQIAQAIYKSWFVDFEPFKDDEFVESEFGLIPKGWKIGTIDNICDFMASGGTPSTKISEYYCGNIKWFSTKELRDSFLLDSEKHITPIAIENSSAKIFPKNTILMAIYAAPTVGRLGILIDDSTFNQAAVGLKIKENIGYQFAFLMLYNLRDNFNNLANGAAQQNLNVSLVKNYKILIPSANVLKEFKTICEPIFDQIEKNELEKQNLIKLRDSLLPKLMSGELSVENLQDAK</sequence>
<dbReference type="EMBL" id="JAWDKC010000019">
    <property type="protein sequence ID" value="MDV0445536.1"/>
    <property type="molecule type" value="Genomic_DNA"/>
</dbReference>
<dbReference type="Gene3D" id="1.10.287.1120">
    <property type="entry name" value="Bipartite methylase S protein"/>
    <property type="match status" value="1"/>
</dbReference>
<dbReference type="RefSeq" id="WP_318785959.1">
    <property type="nucleotide sequence ID" value="NZ_JAWDKC010000019.1"/>
</dbReference>
<dbReference type="PANTHER" id="PTHR30408:SF12">
    <property type="entry name" value="TYPE I RESTRICTION ENZYME MJAVIII SPECIFICITY SUBUNIT"/>
    <property type="match status" value="1"/>
</dbReference>
<evidence type="ECO:0000256" key="2">
    <source>
        <dbReference type="ARBA" id="ARBA00022747"/>
    </source>
</evidence>
<evidence type="ECO:0000313" key="6">
    <source>
        <dbReference type="Proteomes" id="UP001272052"/>
    </source>
</evidence>
<dbReference type="PANTHER" id="PTHR30408">
    <property type="entry name" value="TYPE-1 RESTRICTION ENZYME ECOKI SPECIFICITY PROTEIN"/>
    <property type="match status" value="1"/>
</dbReference>
<proteinExistence type="inferred from homology"/>
<dbReference type="InterPro" id="IPR044946">
    <property type="entry name" value="Restrct_endonuc_typeI_TRD_sf"/>
</dbReference>
<dbReference type="Pfam" id="PF01420">
    <property type="entry name" value="Methylase_S"/>
    <property type="match status" value="1"/>
</dbReference>
<dbReference type="Gene3D" id="3.90.220.20">
    <property type="entry name" value="DNA methylase specificity domains"/>
    <property type="match status" value="1"/>
</dbReference>
<dbReference type="SUPFAM" id="SSF116734">
    <property type="entry name" value="DNA methylase specificity domain"/>
    <property type="match status" value="1"/>
</dbReference>
<evidence type="ECO:0000313" key="5">
    <source>
        <dbReference type="EMBL" id="MDV0445536.1"/>
    </source>
</evidence>
<name>A0ABU3VQV3_9EURY</name>
<accession>A0ABU3VQV3</accession>
<dbReference type="InterPro" id="IPR000055">
    <property type="entry name" value="Restrct_endonuc_typeI_TRD"/>
</dbReference>
<keyword evidence="2" id="KW-0680">Restriction system</keyword>
<feature type="domain" description="Type I restriction modification DNA specificity" evidence="4">
    <location>
        <begin position="40"/>
        <end position="217"/>
    </location>
</feature>
<evidence type="ECO:0000256" key="1">
    <source>
        <dbReference type="ARBA" id="ARBA00010923"/>
    </source>
</evidence>
<organism evidence="5 6">
    <name type="scientific">Methanimicrococcus hacksteinii</name>
    <dbReference type="NCBI Taxonomy" id="3028293"/>
    <lineage>
        <taxon>Archaea</taxon>
        <taxon>Methanobacteriati</taxon>
        <taxon>Methanobacteriota</taxon>
        <taxon>Stenosarchaea group</taxon>
        <taxon>Methanomicrobia</taxon>
        <taxon>Methanosarcinales</taxon>
        <taxon>Methanosarcinaceae</taxon>
        <taxon>Methanimicrococcus</taxon>
    </lineage>
</organism>
<comment type="caution">
    <text evidence="5">The sequence shown here is derived from an EMBL/GenBank/DDBJ whole genome shotgun (WGS) entry which is preliminary data.</text>
</comment>
<comment type="similarity">
    <text evidence="1">Belongs to the type-I restriction system S methylase family.</text>
</comment>